<keyword evidence="2" id="KW-0238">DNA-binding</keyword>
<keyword evidence="3" id="KW-1185">Reference proteome</keyword>
<dbReference type="EMBL" id="JACJIP010000065">
    <property type="protein sequence ID" value="MBA9088703.1"/>
    <property type="molecule type" value="Genomic_DNA"/>
</dbReference>
<dbReference type="Gene3D" id="1.10.260.40">
    <property type="entry name" value="lambda repressor-like DNA-binding domains"/>
    <property type="match status" value="1"/>
</dbReference>
<organism evidence="2 3">
    <name type="scientific">Fontibacillus solani</name>
    <dbReference type="NCBI Taxonomy" id="1572857"/>
    <lineage>
        <taxon>Bacteria</taxon>
        <taxon>Bacillati</taxon>
        <taxon>Bacillota</taxon>
        <taxon>Bacilli</taxon>
        <taxon>Bacillales</taxon>
        <taxon>Paenibacillaceae</taxon>
        <taxon>Fontibacillus</taxon>
    </lineage>
</organism>
<evidence type="ECO:0000259" key="1">
    <source>
        <dbReference type="PROSITE" id="PS50943"/>
    </source>
</evidence>
<dbReference type="SMART" id="SM00530">
    <property type="entry name" value="HTH_XRE"/>
    <property type="match status" value="1"/>
</dbReference>
<gene>
    <name evidence="2" type="ORF">FHR92_005221</name>
</gene>
<reference evidence="2 3" key="1">
    <citation type="submission" date="2020-08" db="EMBL/GenBank/DDBJ databases">
        <title>Genomic Encyclopedia of Type Strains, Phase III (KMG-III): the genomes of soil and plant-associated and newly described type strains.</title>
        <authorList>
            <person name="Whitman W."/>
        </authorList>
    </citation>
    <scope>NUCLEOTIDE SEQUENCE [LARGE SCALE GENOMIC DNA]</scope>
    <source>
        <strain evidence="2 3">CECT 8693</strain>
    </source>
</reference>
<evidence type="ECO:0000313" key="2">
    <source>
        <dbReference type="EMBL" id="MBA9088703.1"/>
    </source>
</evidence>
<sequence length="72" mass="8567">MIPQAKVENKFKTLREWRAFRRLPKNQIAKALEVHPSTYNNMEDNPQDVTVREATILAEIFECKVEEINFFE</sequence>
<name>A0A7W3SZB8_9BACL</name>
<proteinExistence type="predicted"/>
<dbReference type="Pfam" id="PF01381">
    <property type="entry name" value="HTH_3"/>
    <property type="match status" value="1"/>
</dbReference>
<accession>A0A7W3SZB8</accession>
<dbReference type="InterPro" id="IPR010982">
    <property type="entry name" value="Lambda_DNA-bd_dom_sf"/>
</dbReference>
<dbReference type="SUPFAM" id="SSF47413">
    <property type="entry name" value="lambda repressor-like DNA-binding domains"/>
    <property type="match status" value="1"/>
</dbReference>
<protein>
    <submittedName>
        <fullName evidence="2">DNA-binding XRE family transcriptional regulator</fullName>
    </submittedName>
</protein>
<dbReference type="InterPro" id="IPR001387">
    <property type="entry name" value="Cro/C1-type_HTH"/>
</dbReference>
<comment type="caution">
    <text evidence="2">The sequence shown here is derived from an EMBL/GenBank/DDBJ whole genome shotgun (WGS) entry which is preliminary data.</text>
</comment>
<dbReference type="PROSITE" id="PS50943">
    <property type="entry name" value="HTH_CROC1"/>
    <property type="match status" value="1"/>
</dbReference>
<dbReference type="RefSeq" id="WP_182540461.1">
    <property type="nucleotide sequence ID" value="NZ_JACJIP010000065.1"/>
</dbReference>
<dbReference type="Proteomes" id="UP000567067">
    <property type="component" value="Unassembled WGS sequence"/>
</dbReference>
<evidence type="ECO:0000313" key="3">
    <source>
        <dbReference type="Proteomes" id="UP000567067"/>
    </source>
</evidence>
<dbReference type="CDD" id="cd00093">
    <property type="entry name" value="HTH_XRE"/>
    <property type="match status" value="1"/>
</dbReference>
<dbReference type="GO" id="GO:0003677">
    <property type="term" value="F:DNA binding"/>
    <property type="evidence" value="ECO:0007669"/>
    <property type="project" value="UniProtKB-KW"/>
</dbReference>
<dbReference type="AlphaFoldDB" id="A0A7W3SZB8"/>
<feature type="domain" description="HTH cro/C1-type" evidence="1">
    <location>
        <begin position="14"/>
        <end position="68"/>
    </location>
</feature>